<evidence type="ECO:0000256" key="1">
    <source>
        <dbReference type="SAM" id="Phobius"/>
    </source>
</evidence>
<dbReference type="EMBL" id="FUIE01000065">
    <property type="protein sequence ID" value="SJM66953.1"/>
    <property type="molecule type" value="Genomic_DNA"/>
</dbReference>
<evidence type="ECO:0000313" key="3">
    <source>
        <dbReference type="Proteomes" id="UP000195766"/>
    </source>
</evidence>
<organism evidence="2 3">
    <name type="scientific">Brevundimonas diminuta 3F5N</name>
    <dbReference type="NCBI Taxonomy" id="1255603"/>
    <lineage>
        <taxon>Bacteria</taxon>
        <taxon>Pseudomonadati</taxon>
        <taxon>Pseudomonadota</taxon>
        <taxon>Alphaproteobacteria</taxon>
        <taxon>Caulobacterales</taxon>
        <taxon>Caulobacteraceae</taxon>
        <taxon>Brevundimonas</taxon>
    </lineage>
</organism>
<proteinExistence type="predicted"/>
<name>A0A1R4GFT4_BREDI</name>
<feature type="transmembrane region" description="Helical" evidence="1">
    <location>
        <begin position="77"/>
        <end position="94"/>
    </location>
</feature>
<keyword evidence="1" id="KW-1133">Transmembrane helix</keyword>
<reference evidence="2 3" key="1">
    <citation type="submission" date="2017-02" db="EMBL/GenBank/DDBJ databases">
        <authorList>
            <person name="Peterson S.W."/>
        </authorList>
    </citation>
    <scope>NUCLEOTIDE SEQUENCE [LARGE SCALE GENOMIC DNA]</scope>
    <source>
        <strain evidence="2 3">3F5N</strain>
    </source>
</reference>
<gene>
    <name evidence="2" type="ORF">FM111_12385</name>
</gene>
<keyword evidence="1" id="KW-0812">Transmembrane</keyword>
<dbReference type="OrthoDB" id="7574349at2"/>
<feature type="transmembrane region" description="Helical" evidence="1">
    <location>
        <begin position="37"/>
        <end position="56"/>
    </location>
</feature>
<dbReference type="Proteomes" id="UP000195766">
    <property type="component" value="Unassembled WGS sequence"/>
</dbReference>
<dbReference type="AlphaFoldDB" id="A0A1R4GFT4"/>
<sequence>MRRWLAMTAGLLIWAAHFLGLYLLASAADVSSSTEAAAGRWIGLGFSLLCLTLIAVASFAMARRPAPDEPALWERRVALTGALVAAVGVTWQTAPLAF</sequence>
<protein>
    <submittedName>
        <fullName evidence="2">Uncharacterized protein</fullName>
    </submittedName>
</protein>
<keyword evidence="1" id="KW-0472">Membrane</keyword>
<dbReference type="RefSeq" id="WP_087141283.1">
    <property type="nucleotide sequence ID" value="NZ_FUIE01000065.1"/>
</dbReference>
<accession>A0A1R4GFT4</accession>
<evidence type="ECO:0000313" key="2">
    <source>
        <dbReference type="EMBL" id="SJM66953.1"/>
    </source>
</evidence>